<evidence type="ECO:0000256" key="1">
    <source>
        <dbReference type="ARBA" id="ARBA00022737"/>
    </source>
</evidence>
<dbReference type="InterPro" id="IPR027417">
    <property type="entry name" value="P-loop_NTPase"/>
</dbReference>
<feature type="domain" description="Nephrocystin 3-like N-terminal" evidence="2">
    <location>
        <begin position="82"/>
        <end position="243"/>
    </location>
</feature>
<dbReference type="PANTHER" id="PTHR10039">
    <property type="entry name" value="AMELOGENIN"/>
    <property type="match status" value="1"/>
</dbReference>
<dbReference type="KEGG" id="more:E1B28_009300"/>
<evidence type="ECO:0000259" key="2">
    <source>
        <dbReference type="Pfam" id="PF24883"/>
    </source>
</evidence>
<dbReference type="SUPFAM" id="SSF52540">
    <property type="entry name" value="P-loop containing nucleoside triphosphate hydrolases"/>
    <property type="match status" value="1"/>
</dbReference>
<evidence type="ECO:0000313" key="3">
    <source>
        <dbReference type="EMBL" id="KAG7093001.1"/>
    </source>
</evidence>
<name>A0A9P7UU63_9AGAR</name>
<keyword evidence="1" id="KW-0677">Repeat</keyword>
<dbReference type="Gene3D" id="3.40.50.300">
    <property type="entry name" value="P-loop containing nucleotide triphosphate hydrolases"/>
    <property type="match status" value="1"/>
</dbReference>
<dbReference type="RefSeq" id="XP_043009471.1">
    <property type="nucleotide sequence ID" value="XM_043154181.1"/>
</dbReference>
<accession>A0A9P7UU63</accession>
<dbReference type="InterPro" id="IPR056884">
    <property type="entry name" value="NPHP3-like_N"/>
</dbReference>
<reference evidence="3" key="1">
    <citation type="journal article" date="2021" name="Genome Biol. Evol.">
        <title>The assembled and annotated genome of the fairy-ring fungus Marasmius oreades.</title>
        <authorList>
            <person name="Hiltunen M."/>
            <person name="Ament-Velasquez S.L."/>
            <person name="Johannesson H."/>
        </authorList>
    </citation>
    <scope>NUCLEOTIDE SEQUENCE</scope>
    <source>
        <strain evidence="3">03SP1</strain>
    </source>
</reference>
<sequence length="810" mass="92142">MSFKRNRNFQVNDSVVNDSSGNGNTFSTHVGDNFYHQYSSGAESGLSNLSSRVAFNALHDAEARYPQPNVLAGTREEIIGKLSSWCEDDSKNSRVYWVNGAAGVGKSAIAQALCEKYIQTGQLAAGFFFSRNDSSRDKLDPFVATIAHQLATSETLKPFMAPLIDHIIRSTPGIWHKSLEDQFRLLIQEPCAQVDPRNWAQLPRLVVIDGVDECIDVNSQKRLLQMIQNAAPTLPLDFLILSRPEPHISRIFFHEPFTPNPLRLALGDFAESVRADIKRYLCHEFARIRKEHWHTLDSSLQASWPGDTIIDQLVCKATGQFIYATTVTKYIDAGKLPVTPIQRLDVILHAKRTVNSSSPYPDLDLLYSQILQYCVHEGGKLREILRLIVSSFGGEEKILQSPFRLLSGSPAVLQSLWALEQLLDLSQGEAAALLSGLHSILDIPTSKTEKIFVLHASFSEFLLDADRADVYYVGTKLSSQEWIQLLIPCQIRMLSRYCIQYNRWPIQRPQVHGQPVEGVQDIYFGSLNLWRCLYTITLNDGIAAALNAFDPHLYLTTILHWNYECMYCPTSDSFAVSGFSLQDREIWDWRYHTIAVHDQISMFYSVYRLLKRSDKSSPSCIQDFFLKCRSFFRGFYVAFPGQCRNVTDTSEEAVKYILFACQLSISCLNSELPTESALSFISYSKSVICCSDPKWMIRVLPYNNEVAIPAGWDVKYIDPTEGRLLRRLLTLFFHKESWEPSQISTIEAFDSIRIEDWTYRVAQLDWEKTWITYLFGKLARSIQGKRLTSKVVFSEDEPDSECRSVCSPLV</sequence>
<dbReference type="PANTHER" id="PTHR10039:SF17">
    <property type="entry name" value="FUNGAL STAND N-TERMINAL GOODBYE DOMAIN-CONTAINING PROTEIN-RELATED"/>
    <property type="match status" value="1"/>
</dbReference>
<comment type="caution">
    <text evidence="3">The sequence shown here is derived from an EMBL/GenBank/DDBJ whole genome shotgun (WGS) entry which is preliminary data.</text>
</comment>
<evidence type="ECO:0000313" key="4">
    <source>
        <dbReference type="Proteomes" id="UP001049176"/>
    </source>
</evidence>
<dbReference type="Pfam" id="PF24883">
    <property type="entry name" value="NPHP3_N"/>
    <property type="match status" value="1"/>
</dbReference>
<keyword evidence="4" id="KW-1185">Reference proteome</keyword>
<protein>
    <recommendedName>
        <fullName evidence="2">Nephrocystin 3-like N-terminal domain-containing protein</fullName>
    </recommendedName>
</protein>
<dbReference type="GeneID" id="66078376"/>
<gene>
    <name evidence="3" type="ORF">E1B28_009300</name>
</gene>
<dbReference type="AlphaFoldDB" id="A0A9P7UU63"/>
<proteinExistence type="predicted"/>
<organism evidence="3 4">
    <name type="scientific">Marasmius oreades</name>
    <name type="common">fairy-ring Marasmius</name>
    <dbReference type="NCBI Taxonomy" id="181124"/>
    <lineage>
        <taxon>Eukaryota</taxon>
        <taxon>Fungi</taxon>
        <taxon>Dikarya</taxon>
        <taxon>Basidiomycota</taxon>
        <taxon>Agaricomycotina</taxon>
        <taxon>Agaricomycetes</taxon>
        <taxon>Agaricomycetidae</taxon>
        <taxon>Agaricales</taxon>
        <taxon>Marasmiineae</taxon>
        <taxon>Marasmiaceae</taxon>
        <taxon>Marasmius</taxon>
    </lineage>
</organism>
<dbReference type="OrthoDB" id="3014077at2759"/>
<dbReference type="EMBL" id="CM032185">
    <property type="protein sequence ID" value="KAG7093001.1"/>
    <property type="molecule type" value="Genomic_DNA"/>
</dbReference>
<dbReference type="Proteomes" id="UP001049176">
    <property type="component" value="Chromosome 5"/>
</dbReference>